<dbReference type="Gene3D" id="1.10.1200.10">
    <property type="entry name" value="ACP-like"/>
    <property type="match status" value="1"/>
</dbReference>
<dbReference type="PROSITE" id="PS00455">
    <property type="entry name" value="AMP_BINDING"/>
    <property type="match status" value="1"/>
</dbReference>
<protein>
    <submittedName>
        <fullName evidence="5">Uncharacterized protein</fullName>
    </submittedName>
</protein>
<reference evidence="5" key="1">
    <citation type="submission" date="2023-03" db="EMBL/GenBank/DDBJ databases">
        <title>Massive genome expansion in bonnet fungi (Mycena s.s.) driven by repeated elements and novel gene families across ecological guilds.</title>
        <authorList>
            <consortium name="Lawrence Berkeley National Laboratory"/>
            <person name="Harder C.B."/>
            <person name="Miyauchi S."/>
            <person name="Viragh M."/>
            <person name="Kuo A."/>
            <person name="Thoen E."/>
            <person name="Andreopoulos B."/>
            <person name="Lu D."/>
            <person name="Skrede I."/>
            <person name="Drula E."/>
            <person name="Henrissat B."/>
            <person name="Morin E."/>
            <person name="Kohler A."/>
            <person name="Barry K."/>
            <person name="LaButti K."/>
            <person name="Morin E."/>
            <person name="Salamov A."/>
            <person name="Lipzen A."/>
            <person name="Mereny Z."/>
            <person name="Hegedus B."/>
            <person name="Baldrian P."/>
            <person name="Stursova M."/>
            <person name="Weitz H."/>
            <person name="Taylor A."/>
            <person name="Grigoriev I.V."/>
            <person name="Nagy L.G."/>
            <person name="Martin F."/>
            <person name="Kauserud H."/>
        </authorList>
    </citation>
    <scope>NUCLEOTIDE SEQUENCE</scope>
    <source>
        <strain evidence="5">CBHHK067</strain>
    </source>
</reference>
<evidence type="ECO:0000313" key="6">
    <source>
        <dbReference type="Proteomes" id="UP001221757"/>
    </source>
</evidence>
<dbReference type="AlphaFoldDB" id="A0AAD7G9J3"/>
<dbReference type="PANTHER" id="PTHR43439">
    <property type="entry name" value="PHENYLACETATE-COENZYME A LIGASE"/>
    <property type="match status" value="1"/>
</dbReference>
<accession>A0AAD7G9J3</accession>
<feature type="domain" description="Thioester reductase (TE)" evidence="4">
    <location>
        <begin position="644"/>
        <end position="865"/>
    </location>
</feature>
<dbReference type="Pfam" id="PF00501">
    <property type="entry name" value="AMP-binding"/>
    <property type="match status" value="1"/>
</dbReference>
<evidence type="ECO:0000259" key="4">
    <source>
        <dbReference type="Pfam" id="PF07993"/>
    </source>
</evidence>
<evidence type="ECO:0000259" key="3">
    <source>
        <dbReference type="Pfam" id="PF00501"/>
    </source>
</evidence>
<comment type="caution">
    <text evidence="5">The sequence shown here is derived from an EMBL/GenBank/DDBJ whole genome shotgun (WGS) entry which is preliminary data.</text>
</comment>
<keyword evidence="2" id="KW-0597">Phosphoprotein</keyword>
<keyword evidence="1" id="KW-0596">Phosphopantetheine</keyword>
<dbReference type="SUPFAM" id="SSF51735">
    <property type="entry name" value="NAD(P)-binding Rossmann-fold domains"/>
    <property type="match status" value="1"/>
</dbReference>
<dbReference type="InterPro" id="IPR042099">
    <property type="entry name" value="ANL_N_sf"/>
</dbReference>
<dbReference type="Proteomes" id="UP001221757">
    <property type="component" value="Unassembled WGS sequence"/>
</dbReference>
<dbReference type="InterPro" id="IPR000873">
    <property type="entry name" value="AMP-dep_synth/lig_dom"/>
</dbReference>
<dbReference type="Gene3D" id="3.40.50.12780">
    <property type="entry name" value="N-terminal domain of ligase-like"/>
    <property type="match status" value="1"/>
</dbReference>
<gene>
    <name evidence="5" type="ORF">B0H17DRAFT_1083222</name>
</gene>
<dbReference type="Gene3D" id="3.40.50.720">
    <property type="entry name" value="NAD(P)-binding Rossmann-like Domain"/>
    <property type="match status" value="1"/>
</dbReference>
<dbReference type="Pfam" id="PF23562">
    <property type="entry name" value="AMP-binding_C_3"/>
    <property type="match status" value="1"/>
</dbReference>
<proteinExistence type="predicted"/>
<name>A0AAD7G9J3_MYCRO</name>
<evidence type="ECO:0000256" key="1">
    <source>
        <dbReference type="ARBA" id="ARBA00022450"/>
    </source>
</evidence>
<dbReference type="InterPro" id="IPR051414">
    <property type="entry name" value="Adenylate-forming_Reductase"/>
</dbReference>
<dbReference type="PANTHER" id="PTHR43439:SF2">
    <property type="entry name" value="ENZYME, PUTATIVE (JCVI)-RELATED"/>
    <property type="match status" value="1"/>
</dbReference>
<evidence type="ECO:0000313" key="5">
    <source>
        <dbReference type="EMBL" id="KAJ7673364.1"/>
    </source>
</evidence>
<dbReference type="EMBL" id="JARKIE010000163">
    <property type="protein sequence ID" value="KAJ7673364.1"/>
    <property type="molecule type" value="Genomic_DNA"/>
</dbReference>
<dbReference type="Pfam" id="PF07993">
    <property type="entry name" value="NAD_binding_4"/>
    <property type="match status" value="1"/>
</dbReference>
<dbReference type="SUPFAM" id="SSF56801">
    <property type="entry name" value="Acetyl-CoA synthetase-like"/>
    <property type="match status" value="1"/>
</dbReference>
<sequence length="1030" mass="112213">MSSTSSSTPTMLIPDAVALNSETNPSGPFYIYAEPESSEIVTITHLEFGRASQRAANLLRPNRQGPDGQVVALIALSDSVLYPATMVGLITANCIPFPISPRHSPTGIFQLLRTSSCHRILATCVTLAPLLTGLRKHIAEVDPEFVLNIEEIPSLAQIYPNLGAETPACAFRPYPPQTSRPLLDDICIYVHSSGSTGLPKAIPQTHRALQQWSNLPAVAETRLYGEQPIANIALPGFHLFGILCQLLQPLSGTCVAVYNPPTATSPSALPITPSPENILENAQKTKCRSLSAVPSLLVVWFNFPAALAYLNTLHTIRIGDALTDAGVYLLSVYGATEVGAISTIFQYEGDEKEWAGTFHCHILTWEKHVPMVENLDDVRGYSTIGRLDDTIIHTSGENTVPAPLEDIIMSSPFVVGAVMFGSERPQTGILIETTPDLQIDVQNATQLADLRNKLWLIIEEANEIAPTFKKPLPRAGKGTVMRKAAIQQYAPEIDAIYTAVEEKTTVIDSIEPLTVWEVAPIQEWLLKLAADLCNSTTVSPTENLRLQGFDSLTATIFRLHIMRALRFRNDAALTRAANALPQNLVYSFPTISQLSTYMNGLVGGTVMEEGTAGAQMDRLIAKYSPSIGRTQATAATAGPAVVLLTGSTGNLGSRILASLLKDDRALKIYAFNRSSAGRTMSDRHLDIFNEMGLDKLLLASPKLVFIEGQVDQTNLGLKLDRSVTLIIHNAWTVDFNHPLVSFEPHILGTRHLIDLALSSAHPPRFLFDSSVSSAQLWDYTRGPCPEDILSETSLAMTGYGQSKYLIEQILAHSGLNATCLRVGQVCGALAKGAWPARDWLPILVKTCITLGCLPLANGASNSHLELHLAIDSLLFQIVSWIDFETVARAIMDVAFIPLQNSERLPSVLNLVHPLPVSWNFAMKSIRDTLLKESNGSNDLRLVEFSNWYKKLQAGEAGGAYAKESLPALKILELVHYLANSSHGPWDSEFGGTNFSVAKMRALSPAVDNVGSITEEQVEAWVNYWHASGFI</sequence>
<feature type="domain" description="AMP-dependent synthetase/ligase" evidence="3">
    <location>
        <begin position="24"/>
        <end position="346"/>
    </location>
</feature>
<evidence type="ECO:0000256" key="2">
    <source>
        <dbReference type="ARBA" id="ARBA00022553"/>
    </source>
</evidence>
<dbReference type="InterPro" id="IPR013120">
    <property type="entry name" value="FAR_NAD-bd"/>
</dbReference>
<dbReference type="InterPro" id="IPR036736">
    <property type="entry name" value="ACP-like_sf"/>
</dbReference>
<keyword evidence="6" id="KW-1185">Reference proteome</keyword>
<organism evidence="5 6">
    <name type="scientific">Mycena rosella</name>
    <name type="common">Pink bonnet</name>
    <name type="synonym">Agaricus rosellus</name>
    <dbReference type="NCBI Taxonomy" id="1033263"/>
    <lineage>
        <taxon>Eukaryota</taxon>
        <taxon>Fungi</taxon>
        <taxon>Dikarya</taxon>
        <taxon>Basidiomycota</taxon>
        <taxon>Agaricomycotina</taxon>
        <taxon>Agaricomycetes</taxon>
        <taxon>Agaricomycetidae</taxon>
        <taxon>Agaricales</taxon>
        <taxon>Marasmiineae</taxon>
        <taxon>Mycenaceae</taxon>
        <taxon>Mycena</taxon>
    </lineage>
</organism>
<dbReference type="InterPro" id="IPR020845">
    <property type="entry name" value="AMP-binding_CS"/>
</dbReference>
<dbReference type="InterPro" id="IPR036291">
    <property type="entry name" value="NAD(P)-bd_dom_sf"/>
</dbReference>